<dbReference type="Pfam" id="PF12138">
    <property type="entry name" value="Spherulin4"/>
    <property type="match status" value="1"/>
</dbReference>
<dbReference type="PANTHER" id="PTHR35040">
    <property type="match status" value="1"/>
</dbReference>
<feature type="chain" id="PRO_5045780372" evidence="1">
    <location>
        <begin position="21"/>
        <end position="394"/>
    </location>
</feature>
<keyword evidence="3" id="KW-1185">Reference proteome</keyword>
<dbReference type="PANTHER" id="PTHR35040:SF9">
    <property type="entry name" value="4-LIKE CELL SURFACE PROTEIN, PUTATIVE (AFU_ORTHOLOGUE AFUA_4G14080)-RELATED"/>
    <property type="match status" value="1"/>
</dbReference>
<sequence length="394" mass="40449">MARKPSLARWCSLSLAALIAACGGGGGGSSPANPANPASVAIAFAGPEAETVHSVGSPLSLSARVTVNGADAADGTPVNFAASPGTFSATGTTRSGVATVAFSGTVPGRQQLSASVAVPSGSSATATAKATRIMYLRPVPASLEVLVPAYFHPSSGTEWARLAAGAAAHPGVAVTAIMNPNNGEFTSAEAAYTNALGTFVAAGGKVVGYVYTGYGARSLAAVKANIDAYFALYGRAAISGIFLDEMSSDAAKLSGYREIYAYIKAKGADLRVIGNPGRVPDTADYATVADVLVTFEDRNSTYAAYDPRTTPWLYTLPNNRQSSLVHDTATCVDMVKALQSAGSPIYNAGLVYMTDLQYDPVRNIGNPWASLPSYWTALLQTVAAMNQGRPPPAC</sequence>
<feature type="signal peptide" evidence="1">
    <location>
        <begin position="1"/>
        <end position="20"/>
    </location>
</feature>
<dbReference type="RefSeq" id="WP_011794190.1">
    <property type="nucleotide sequence ID" value="NZ_CP023687.1"/>
</dbReference>
<dbReference type="Proteomes" id="UP001242732">
    <property type="component" value="Chromosome"/>
</dbReference>
<proteinExistence type="predicted"/>
<reference evidence="2 3" key="1">
    <citation type="submission" date="2023-06" db="EMBL/GenBank/DDBJ databases">
        <authorList>
            <person name="Ham H."/>
            <person name="Park D.S."/>
        </authorList>
    </citation>
    <scope>NUCLEOTIDE SEQUENCE [LARGE SCALE GENOMIC DNA]</scope>
    <source>
        <strain evidence="2 3">KACC 17005</strain>
    </source>
</reference>
<dbReference type="InterPro" id="IPR021986">
    <property type="entry name" value="Spherulin4"/>
</dbReference>
<accession>A0ABY9AM52</accession>
<evidence type="ECO:0000313" key="2">
    <source>
        <dbReference type="EMBL" id="WIY48026.1"/>
    </source>
</evidence>
<dbReference type="GeneID" id="79790690"/>
<name>A0ABY9AM52_PARCI</name>
<protein>
    <submittedName>
        <fullName evidence="2">Spherulation-specific family 4 protein</fullName>
    </submittedName>
</protein>
<evidence type="ECO:0000256" key="1">
    <source>
        <dbReference type="SAM" id="SignalP"/>
    </source>
</evidence>
<evidence type="ECO:0000313" key="3">
    <source>
        <dbReference type="Proteomes" id="UP001242732"/>
    </source>
</evidence>
<dbReference type="EMBL" id="CP127363">
    <property type="protein sequence ID" value="WIY48026.1"/>
    <property type="molecule type" value="Genomic_DNA"/>
</dbReference>
<organism evidence="2 3">
    <name type="scientific">Paracidovorax citrulli</name>
    <name type="common">Acidovorax citrulli</name>
    <dbReference type="NCBI Taxonomy" id="80869"/>
    <lineage>
        <taxon>Bacteria</taxon>
        <taxon>Pseudomonadati</taxon>
        <taxon>Pseudomonadota</taxon>
        <taxon>Betaproteobacteria</taxon>
        <taxon>Burkholderiales</taxon>
        <taxon>Comamonadaceae</taxon>
        <taxon>Paracidovorax</taxon>
    </lineage>
</organism>
<gene>
    <name evidence="2" type="ORF">QRO08_19715</name>
</gene>
<dbReference type="PROSITE" id="PS51257">
    <property type="entry name" value="PROKAR_LIPOPROTEIN"/>
    <property type="match status" value="1"/>
</dbReference>
<keyword evidence="1" id="KW-0732">Signal</keyword>